<evidence type="ECO:0000313" key="1">
    <source>
        <dbReference type="EMBL" id="EGK09308.1"/>
    </source>
</evidence>
<dbReference type="EMBL" id="AFHS01000036">
    <property type="protein sequence ID" value="EGK09308.1"/>
    <property type="molecule type" value="Genomic_DNA"/>
</dbReference>
<reference evidence="1 2" key="1">
    <citation type="submission" date="2011-04" db="EMBL/GenBank/DDBJ databases">
        <authorList>
            <person name="Muzny D."/>
            <person name="Qin X."/>
            <person name="Deng J."/>
            <person name="Jiang H."/>
            <person name="Liu Y."/>
            <person name="Qu J."/>
            <person name="Song X.-Z."/>
            <person name="Zhang L."/>
            <person name="Thornton R."/>
            <person name="Coyle M."/>
            <person name="Francisco L."/>
            <person name="Jackson L."/>
            <person name="Javaid M."/>
            <person name="Korchina V."/>
            <person name="Kovar C."/>
            <person name="Mata R."/>
            <person name="Mathew T."/>
            <person name="Ngo R."/>
            <person name="Nguyen L."/>
            <person name="Nguyen N."/>
            <person name="Okwuonu G."/>
            <person name="Ongeri F."/>
            <person name="Pham C."/>
            <person name="Simmons D."/>
            <person name="Wilczek-Boney K."/>
            <person name="Hale W."/>
            <person name="Jakkamsetti A."/>
            <person name="Pham P."/>
            <person name="Ruth R."/>
            <person name="San Lucas F."/>
            <person name="Warren J."/>
            <person name="Zhang J."/>
            <person name="Zhao Z."/>
            <person name="Zhou C."/>
            <person name="Zhu D."/>
            <person name="Lee S."/>
            <person name="Bess C."/>
            <person name="Blankenburg K."/>
            <person name="Forbes L."/>
            <person name="Fu Q."/>
            <person name="Gubbala S."/>
            <person name="Hirani K."/>
            <person name="Jayaseelan J.C."/>
            <person name="Lara F."/>
            <person name="Munidasa M."/>
            <person name="Palculict T."/>
            <person name="Patil S."/>
            <person name="Pu L.-L."/>
            <person name="Saada N."/>
            <person name="Tang L."/>
            <person name="Weissenberger G."/>
            <person name="Zhu Y."/>
            <person name="Hemphill L."/>
            <person name="Shang Y."/>
            <person name="Youmans B."/>
            <person name="Ayvaz T."/>
            <person name="Ross M."/>
            <person name="Santibanez J."/>
            <person name="Aqrawi P."/>
            <person name="Gross S."/>
            <person name="Joshi V."/>
            <person name="Fowler G."/>
            <person name="Nazareth L."/>
            <person name="Reid J."/>
            <person name="Worley K."/>
            <person name="Petrosino J."/>
            <person name="Highlander S."/>
            <person name="Gibbs R."/>
        </authorList>
    </citation>
    <scope>NUCLEOTIDE SEQUENCE [LARGE SCALE GENOMIC DNA]</scope>
    <source>
        <strain evidence="1 2">ATCC 23330</strain>
    </source>
</reference>
<name>F5S6Y9_KINKI</name>
<accession>F5S6Y9</accession>
<organism evidence="1 2">
    <name type="scientific">Kingella kingae ATCC 23330</name>
    <dbReference type="NCBI Taxonomy" id="887327"/>
    <lineage>
        <taxon>Bacteria</taxon>
        <taxon>Pseudomonadati</taxon>
        <taxon>Pseudomonadota</taxon>
        <taxon>Betaproteobacteria</taxon>
        <taxon>Neisseriales</taxon>
        <taxon>Neisseriaceae</taxon>
        <taxon>Kingella</taxon>
    </lineage>
</organism>
<dbReference type="AlphaFoldDB" id="F5S6Y9"/>
<gene>
    <name evidence="1" type="ORF">HMPREF0476_0972</name>
</gene>
<dbReference type="HOGENOM" id="CLU_3099776_0_0_4"/>
<sequence length="51" mass="6185">MNSRFEQKKQPAHCIYKKCRLLFIFQMWSEHGVAPPYPRLNLLSDYPIHHD</sequence>
<keyword evidence="2" id="KW-1185">Reference proteome</keyword>
<comment type="caution">
    <text evidence="1">The sequence shown here is derived from an EMBL/GenBank/DDBJ whole genome shotgun (WGS) entry which is preliminary data.</text>
</comment>
<proteinExistence type="predicted"/>
<evidence type="ECO:0000313" key="2">
    <source>
        <dbReference type="Proteomes" id="UP000004207"/>
    </source>
</evidence>
<dbReference type="Proteomes" id="UP000004207">
    <property type="component" value="Unassembled WGS sequence"/>
</dbReference>
<protein>
    <submittedName>
        <fullName evidence="1">Uncharacterized protein</fullName>
    </submittedName>
</protein>